<evidence type="ECO:0008006" key="4">
    <source>
        <dbReference type="Google" id="ProtNLM"/>
    </source>
</evidence>
<keyword evidence="1" id="KW-0732">Signal</keyword>
<evidence type="ECO:0000256" key="1">
    <source>
        <dbReference type="SAM" id="SignalP"/>
    </source>
</evidence>
<dbReference type="EMBL" id="CP029159">
    <property type="protein sequence ID" value="QKM66247.1"/>
    <property type="molecule type" value="Genomic_DNA"/>
</dbReference>
<dbReference type="RefSeq" id="WP_040912997.1">
    <property type="nucleotide sequence ID" value="NZ_CP029159.1"/>
</dbReference>
<reference evidence="2 3" key="1">
    <citation type="journal article" date="2012" name="J. Bacteriol.">
        <title>Draft genome of Streptomyces tsukubaensis NRRL 18488, the producer of the clinically important immunosuppressant tacrolimus (FK506).</title>
        <authorList>
            <person name="Barreiro C."/>
            <person name="Prieto C."/>
            <person name="Sola-Landa A."/>
            <person name="Solera E."/>
            <person name="Martinez-Castro M."/>
            <person name="Perez-Redondo R."/>
            <person name="Garcia-Estrada C."/>
            <person name="Aparicio J.F."/>
            <person name="Fernandez-Martinez L.T."/>
            <person name="Santos-Aberturas J."/>
            <person name="Salehi-Najafabadi Z."/>
            <person name="Rodriguez-Garcia A."/>
            <person name="Tauch A."/>
            <person name="Martin J.F."/>
        </authorList>
    </citation>
    <scope>NUCLEOTIDE SEQUENCE [LARGE SCALE GENOMIC DNA]</scope>
    <source>
        <strain evidence="3">DSM 42081 / NBRC 108919 / NRRL 18488 / 9993</strain>
    </source>
</reference>
<accession>A0A7G3U7A1</accession>
<dbReference type="AlphaFoldDB" id="A0A7G3U7A1"/>
<sequence>MKFTKSTKPGKPGTGKARLRPLAAALLTLSATAALTATGAGTAAADVNQCPPGEFCLWEHSSFTGRFAYSSEPQANVGDHMNDRLTSYWNRTNNWISLYDDSNFSGCLISISPGSRISAIPSWANDLTTSFRPGNFCRWTG</sequence>
<dbReference type="Proteomes" id="UP000005940">
    <property type="component" value="Chromosome"/>
</dbReference>
<dbReference type="Pfam" id="PF03995">
    <property type="entry name" value="Inhibitor_I36"/>
    <property type="match status" value="1"/>
</dbReference>
<dbReference type="Gene3D" id="2.60.20.10">
    <property type="entry name" value="Crystallins"/>
    <property type="match status" value="1"/>
</dbReference>
<proteinExistence type="predicted"/>
<gene>
    <name evidence="2" type="ORF">STSU_002770</name>
</gene>
<protein>
    <recommendedName>
        <fullName evidence="4">Peptidase inhibitor family I36</fullName>
    </recommendedName>
</protein>
<feature type="signal peptide" evidence="1">
    <location>
        <begin position="1"/>
        <end position="33"/>
    </location>
</feature>
<keyword evidence="3" id="KW-1185">Reference proteome</keyword>
<evidence type="ECO:0000313" key="3">
    <source>
        <dbReference type="Proteomes" id="UP000005940"/>
    </source>
</evidence>
<dbReference type="InterPro" id="IPR011024">
    <property type="entry name" value="G_crystallin-like"/>
</dbReference>
<name>A0A7G3U7A1_STRT9</name>
<feature type="chain" id="PRO_5038842549" description="Peptidase inhibitor family I36" evidence="1">
    <location>
        <begin position="34"/>
        <end position="141"/>
    </location>
</feature>
<dbReference type="SUPFAM" id="SSF49695">
    <property type="entry name" value="gamma-Crystallin-like"/>
    <property type="match status" value="1"/>
</dbReference>
<organism evidence="2 3">
    <name type="scientific">Streptomyces tsukubensis (strain DSM 42081 / NBRC 108919 / NRRL 18488 / 9993)</name>
    <dbReference type="NCBI Taxonomy" id="1114943"/>
    <lineage>
        <taxon>Bacteria</taxon>
        <taxon>Bacillati</taxon>
        <taxon>Actinomycetota</taxon>
        <taxon>Actinomycetes</taxon>
        <taxon>Kitasatosporales</taxon>
        <taxon>Streptomycetaceae</taxon>
        <taxon>Streptomyces</taxon>
    </lineage>
</organism>
<evidence type="ECO:0000313" key="2">
    <source>
        <dbReference type="EMBL" id="QKM66247.1"/>
    </source>
</evidence>